<evidence type="ECO:0008006" key="3">
    <source>
        <dbReference type="Google" id="ProtNLM"/>
    </source>
</evidence>
<name>A0ABU1MS42_9SPHN</name>
<keyword evidence="2" id="KW-1185">Reference proteome</keyword>
<evidence type="ECO:0000313" key="1">
    <source>
        <dbReference type="EMBL" id="MDR6513170.1"/>
    </source>
</evidence>
<organism evidence="1 2">
    <name type="scientific">Novosphingobium capsulatum</name>
    <dbReference type="NCBI Taxonomy" id="13688"/>
    <lineage>
        <taxon>Bacteria</taxon>
        <taxon>Pseudomonadati</taxon>
        <taxon>Pseudomonadota</taxon>
        <taxon>Alphaproteobacteria</taxon>
        <taxon>Sphingomonadales</taxon>
        <taxon>Sphingomonadaceae</taxon>
        <taxon>Novosphingobium</taxon>
    </lineage>
</organism>
<comment type="caution">
    <text evidence="1">The sequence shown here is derived from an EMBL/GenBank/DDBJ whole genome shotgun (WGS) entry which is preliminary data.</text>
</comment>
<protein>
    <recommendedName>
        <fullName evidence="3">Peptidase C51 domain-containing protein</fullName>
    </recommendedName>
</protein>
<dbReference type="RefSeq" id="WP_309806501.1">
    <property type="nucleotide sequence ID" value="NZ_JAVDRD010000016.1"/>
</dbReference>
<evidence type="ECO:0000313" key="2">
    <source>
        <dbReference type="Proteomes" id="UP001184150"/>
    </source>
</evidence>
<dbReference type="EMBL" id="JAVDRD010000016">
    <property type="protein sequence ID" value="MDR6513170.1"/>
    <property type="molecule type" value="Genomic_DNA"/>
</dbReference>
<accession>A0ABU1MS42</accession>
<sequence>MNDLDQYPEFRAYIDPDATDVTVEPRGDDTYLVTMRGEDGGQILLRKEGDEVEIVAADNVIQFEHALTAPPACAGECTPEQYGLVAQAIIDRNNHYSTVTGPDHGNLACLWAVRHIVHDVLGFWITQSDGTADFYPQLVHCFTNDRDESTIPAGGIVISPTSGSNVGHIGLLGTGHGDARLIYSNSSSAALWKQNYTLGTWRARYHDRKGLPVYFFPLPRFGA</sequence>
<gene>
    <name evidence="1" type="ORF">J2792_004062</name>
</gene>
<reference evidence="1 2" key="1">
    <citation type="submission" date="2023-07" db="EMBL/GenBank/DDBJ databases">
        <title>Sorghum-associated microbial communities from plants grown in Nebraska, USA.</title>
        <authorList>
            <person name="Schachtman D."/>
        </authorList>
    </citation>
    <scope>NUCLEOTIDE SEQUENCE [LARGE SCALE GENOMIC DNA]</scope>
    <source>
        <strain evidence="1 2">DS1027</strain>
    </source>
</reference>
<proteinExistence type="predicted"/>
<dbReference type="Proteomes" id="UP001184150">
    <property type="component" value="Unassembled WGS sequence"/>
</dbReference>